<keyword evidence="3 11" id="KW-0378">Hydrolase</keyword>
<dbReference type="EC" id="3.2.1.122" evidence="13"/>
<dbReference type="EC" id="1.1.1.-" evidence="13"/>
<evidence type="ECO:0000256" key="1">
    <source>
        <dbReference type="ARBA" id="ARBA00010141"/>
    </source>
</evidence>
<protein>
    <submittedName>
        <fullName evidence="13">Maltose-6'-phosphate glucosidase</fullName>
        <ecNumber evidence="13">1.1.1.-</ecNumber>
        <ecNumber evidence="13">3.2.1.-</ecNumber>
        <ecNumber evidence="13">3.2.1.122</ecNumber>
    </submittedName>
</protein>
<evidence type="ECO:0000259" key="12">
    <source>
        <dbReference type="Pfam" id="PF11975"/>
    </source>
</evidence>
<dbReference type="CDD" id="cd05298">
    <property type="entry name" value="GH4_GlvA_pagL_like"/>
    <property type="match status" value="1"/>
</dbReference>
<feature type="site" description="Increases basicity of active site Tyr" evidence="10">
    <location>
        <position position="111"/>
    </location>
</feature>
<keyword evidence="5 9" id="KW-0464">Manganese</keyword>
<evidence type="ECO:0000256" key="6">
    <source>
        <dbReference type="ARBA" id="ARBA00023295"/>
    </source>
</evidence>
<organism evidence="13 14">
    <name type="scientific">Providencia heimbachae ATCC 35613</name>
    <dbReference type="NCBI Taxonomy" id="1354272"/>
    <lineage>
        <taxon>Bacteria</taxon>
        <taxon>Pseudomonadati</taxon>
        <taxon>Pseudomonadota</taxon>
        <taxon>Gammaproteobacteria</taxon>
        <taxon>Enterobacterales</taxon>
        <taxon>Morganellaceae</taxon>
        <taxon>Providencia</taxon>
    </lineage>
</organism>
<dbReference type="GO" id="GO:0046872">
    <property type="term" value="F:metal ion binding"/>
    <property type="evidence" value="ECO:0007669"/>
    <property type="project" value="UniProtKB-KW"/>
</dbReference>
<evidence type="ECO:0000256" key="10">
    <source>
        <dbReference type="PIRSR" id="PIRSR601088-4"/>
    </source>
</evidence>
<accession>A0A1B7JRI2</accession>
<dbReference type="PRINTS" id="PR00732">
    <property type="entry name" value="GLHYDRLASE4"/>
</dbReference>
<evidence type="ECO:0000256" key="3">
    <source>
        <dbReference type="ARBA" id="ARBA00022801"/>
    </source>
</evidence>
<dbReference type="PATRIC" id="fig|1354272.4.peg.2708"/>
<keyword evidence="6 11" id="KW-0326">Glycosidase</keyword>
<gene>
    <name evidence="13" type="ORF">M998_2657</name>
</gene>
<feature type="binding site" evidence="9">
    <location>
        <position position="171"/>
    </location>
    <ligand>
        <name>Mn(2+)</name>
        <dbReference type="ChEBI" id="CHEBI:29035"/>
    </ligand>
</feature>
<feature type="domain" description="Glycosyl hydrolase family 4 C-terminal" evidence="12">
    <location>
        <begin position="196"/>
        <end position="418"/>
    </location>
</feature>
<sequence>MKKPPFILSIAGGGSTYTPGIVKSLMVRLTDFPIAEIRLYDIDSQRQDVIAPVVEKVIRDHSDNIKFTVTDDPETAFNGAHFVFAQMRVGQYAMREQDEKIPLRHGVVGQETCGPGGLAYGLRTILPMVELIDFVEKYSDNAWIVNYSNPAAIVAEGVRRLRPNAKVLNICDMPVAAMRNMAAVLGVDRHDLDVDYFGLNHFGWFSSIRVKGEEKLPQLREHIAKFGLLTEDAAQTDPQHSDPSWVKTWRNIQPLMDAFPEYIPNPYLQYYLMANDIVEHQDPEYTRANEVMDGREKRLFEAARVYKETGILPDAFHVGVHGAFIVDVACSLAFDLRQRHLVIVENKGAITGLPFDAMVEVPAYITAHGPEPIRIGDIPRFHQALLEQQLASEQLLVEATLEGSYEKALQAFTLNKTVPSVVHAKKILDDMIEENKAYWPELRKQYKNGKLIA</sequence>
<dbReference type="GO" id="GO:0050081">
    <property type="term" value="F:maltose-6'-phosphate glucosidase activity"/>
    <property type="evidence" value="ECO:0007669"/>
    <property type="project" value="UniProtKB-EC"/>
</dbReference>
<evidence type="ECO:0000256" key="2">
    <source>
        <dbReference type="ARBA" id="ARBA00022723"/>
    </source>
</evidence>
<feature type="active site" description="Proton donor" evidence="7">
    <location>
        <position position="172"/>
    </location>
</feature>
<comment type="caution">
    <text evidence="13">The sequence shown here is derived from an EMBL/GenBank/DDBJ whole genome shotgun (WGS) entry which is preliminary data.</text>
</comment>
<dbReference type="EMBL" id="LXEW01000037">
    <property type="protein sequence ID" value="OAT50495.1"/>
    <property type="molecule type" value="Genomic_DNA"/>
</dbReference>
<dbReference type="OrthoDB" id="9767022at2"/>
<dbReference type="PANTHER" id="PTHR32092">
    <property type="entry name" value="6-PHOSPHO-BETA-GLUCOSIDASE-RELATED"/>
    <property type="match status" value="1"/>
</dbReference>
<feature type="active site" description="Proton acceptor" evidence="7">
    <location>
        <position position="267"/>
    </location>
</feature>
<evidence type="ECO:0000256" key="9">
    <source>
        <dbReference type="PIRSR" id="PIRSR601088-3"/>
    </source>
</evidence>
<evidence type="ECO:0000256" key="7">
    <source>
        <dbReference type="PIRSR" id="PIRSR601088-1"/>
    </source>
</evidence>
<dbReference type="SUPFAM" id="SSF56327">
    <property type="entry name" value="LDH C-terminal domain-like"/>
    <property type="match status" value="1"/>
</dbReference>
<dbReference type="Pfam" id="PF11975">
    <property type="entry name" value="Glyco_hydro_4C"/>
    <property type="match status" value="1"/>
</dbReference>
<dbReference type="InterPro" id="IPR036291">
    <property type="entry name" value="NAD(P)-bd_dom_sf"/>
</dbReference>
<dbReference type="AlphaFoldDB" id="A0A1B7JRI2"/>
<feature type="binding site" evidence="9">
    <location>
        <position position="201"/>
    </location>
    <ligand>
        <name>Mn(2+)</name>
        <dbReference type="ChEBI" id="CHEBI:29035"/>
    </ligand>
</feature>
<keyword evidence="9" id="KW-0408">Iron</keyword>
<dbReference type="InterPro" id="IPR022616">
    <property type="entry name" value="Glyco_hydro_4_C"/>
</dbReference>
<dbReference type="InterPro" id="IPR015955">
    <property type="entry name" value="Lactate_DH/Glyco_Ohase_4_C"/>
</dbReference>
<dbReference type="Gene3D" id="3.90.110.10">
    <property type="entry name" value="Lactate dehydrogenase/glycoside hydrolase, family 4, C-terminal"/>
    <property type="match status" value="1"/>
</dbReference>
<dbReference type="RefSeq" id="WP_068437610.1">
    <property type="nucleotide sequence ID" value="NZ_LXEW01000037.1"/>
</dbReference>
<comment type="cofactor">
    <cofactor evidence="11">
        <name>NAD(+)</name>
        <dbReference type="ChEBI" id="CHEBI:57540"/>
    </cofactor>
    <text evidence="11">Binds 1 NAD(+) per subunit.</text>
</comment>
<evidence type="ECO:0000256" key="4">
    <source>
        <dbReference type="ARBA" id="ARBA00023027"/>
    </source>
</evidence>
<evidence type="ECO:0000313" key="13">
    <source>
        <dbReference type="EMBL" id="OAT50495.1"/>
    </source>
</evidence>
<keyword evidence="14" id="KW-1185">Reference proteome</keyword>
<evidence type="ECO:0000256" key="11">
    <source>
        <dbReference type="RuleBase" id="RU361152"/>
    </source>
</evidence>
<dbReference type="EC" id="3.2.1.-" evidence="13"/>
<dbReference type="PANTHER" id="PTHR32092:SF14">
    <property type="entry name" value="MALTOSE-6'-PHOSPHATE GLUCOSIDASE"/>
    <property type="match status" value="1"/>
</dbReference>
<dbReference type="GO" id="GO:0005975">
    <property type="term" value="P:carbohydrate metabolic process"/>
    <property type="evidence" value="ECO:0007669"/>
    <property type="project" value="InterPro"/>
</dbReference>
<evidence type="ECO:0000256" key="8">
    <source>
        <dbReference type="PIRSR" id="PIRSR601088-2"/>
    </source>
</evidence>
<proteinExistence type="inferred from homology"/>
<keyword evidence="2 9" id="KW-0479">Metal-binding</keyword>
<comment type="similarity">
    <text evidence="1 11">Belongs to the glycosyl hydrolase 4 family.</text>
</comment>
<dbReference type="InterPro" id="IPR001088">
    <property type="entry name" value="Glyco_hydro_4"/>
</dbReference>
<feature type="binding site" evidence="8">
    <location>
        <position position="149"/>
    </location>
    <ligand>
        <name>substrate</name>
    </ligand>
</feature>
<keyword evidence="13" id="KW-0560">Oxidoreductase</keyword>
<keyword evidence="9" id="KW-0170">Cobalt</keyword>
<keyword evidence="4 11" id="KW-0520">NAD</keyword>
<keyword evidence="9" id="KW-0533">Nickel</keyword>
<reference evidence="13 14" key="1">
    <citation type="submission" date="2016-04" db="EMBL/GenBank/DDBJ databases">
        <title>ATOL: Assembling a taxonomically balanced genome-scale reconstruction of the evolutionary history of the Enterobacteriaceae.</title>
        <authorList>
            <person name="Plunkett G.III."/>
            <person name="Neeno-Eckwall E.C."/>
            <person name="Glasner J.D."/>
            <person name="Perna N.T."/>
        </authorList>
    </citation>
    <scope>NUCLEOTIDE SEQUENCE [LARGE SCALE GENOMIC DNA]</scope>
    <source>
        <strain evidence="13 14">ATCC 35613</strain>
    </source>
</reference>
<evidence type="ECO:0000256" key="5">
    <source>
        <dbReference type="ARBA" id="ARBA00023211"/>
    </source>
</evidence>
<dbReference type="Proteomes" id="UP000078224">
    <property type="component" value="Unassembled WGS sequence"/>
</dbReference>
<evidence type="ECO:0000313" key="14">
    <source>
        <dbReference type="Proteomes" id="UP000078224"/>
    </source>
</evidence>
<dbReference type="Pfam" id="PF02056">
    <property type="entry name" value="Glyco_hydro_4"/>
    <property type="match status" value="1"/>
</dbReference>
<dbReference type="SUPFAM" id="SSF51735">
    <property type="entry name" value="NAD(P)-binding Rossmann-fold domains"/>
    <property type="match status" value="1"/>
</dbReference>
<dbReference type="GO" id="GO:0016616">
    <property type="term" value="F:oxidoreductase activity, acting on the CH-OH group of donors, NAD or NADP as acceptor"/>
    <property type="evidence" value="ECO:0007669"/>
    <property type="project" value="InterPro"/>
</dbReference>
<name>A0A1B7JRI2_9GAMM</name>
<feature type="binding site" evidence="8">
    <location>
        <position position="95"/>
    </location>
    <ligand>
        <name>substrate</name>
    </ligand>
</feature>
<dbReference type="Gene3D" id="3.40.50.720">
    <property type="entry name" value="NAD(P)-binding Rossmann-like Domain"/>
    <property type="match status" value="1"/>
</dbReference>
<feature type="binding site" evidence="8">
    <location>
        <position position="287"/>
    </location>
    <ligand>
        <name>substrate</name>
    </ligand>
</feature>